<dbReference type="AlphaFoldDB" id="A0A2S0I1E1"/>
<proteinExistence type="predicted"/>
<evidence type="ECO:0000313" key="2">
    <source>
        <dbReference type="EMBL" id="AVJ25851.1"/>
    </source>
</evidence>
<dbReference type="EMBL" id="CP023270">
    <property type="protein sequence ID" value="AVJ25851.1"/>
    <property type="molecule type" value="Genomic_DNA"/>
</dbReference>
<keyword evidence="1" id="KW-0472">Membrane</keyword>
<feature type="transmembrane region" description="Helical" evidence="1">
    <location>
        <begin position="44"/>
        <end position="66"/>
    </location>
</feature>
<evidence type="ECO:0008006" key="4">
    <source>
        <dbReference type="Google" id="ProtNLM"/>
    </source>
</evidence>
<name>A0A2S0I1E1_9BURK</name>
<protein>
    <recommendedName>
        <fullName evidence="4">Transmembrane protein</fullName>
    </recommendedName>
</protein>
<dbReference type="Proteomes" id="UP000239477">
    <property type="component" value="Chromosome"/>
</dbReference>
<organism evidence="2 3">
    <name type="scientific">Achromobacter spanius</name>
    <dbReference type="NCBI Taxonomy" id="217203"/>
    <lineage>
        <taxon>Bacteria</taxon>
        <taxon>Pseudomonadati</taxon>
        <taxon>Pseudomonadota</taxon>
        <taxon>Betaproteobacteria</taxon>
        <taxon>Burkholderiales</taxon>
        <taxon>Alcaligenaceae</taxon>
        <taxon>Achromobacter</taxon>
    </lineage>
</organism>
<accession>A0A2S0I1E1</accession>
<keyword evidence="3" id="KW-1185">Reference proteome</keyword>
<reference evidence="2 3" key="1">
    <citation type="submission" date="2017-09" db="EMBL/GenBank/DDBJ databases">
        <title>Genomic, metabolic, and phenotypic characteristics of bacterial isolates from the natural microbiome of the model nematode Caenorhabditis elegans.</title>
        <authorList>
            <person name="Zimmermann J."/>
            <person name="Obeng N."/>
            <person name="Yang W."/>
            <person name="Obeng O."/>
            <person name="Kissoyan K."/>
            <person name="Pees B."/>
            <person name="Dirksen P."/>
            <person name="Hoppner M."/>
            <person name="Franke A."/>
            <person name="Rosenstiel P."/>
            <person name="Leippe M."/>
            <person name="Dierking K."/>
            <person name="Kaleta C."/>
            <person name="Schulenburg H."/>
        </authorList>
    </citation>
    <scope>NUCLEOTIDE SEQUENCE [LARGE SCALE GENOMIC DNA]</scope>
    <source>
        <strain evidence="2 3">MYb73</strain>
    </source>
</reference>
<evidence type="ECO:0000313" key="3">
    <source>
        <dbReference type="Proteomes" id="UP000239477"/>
    </source>
</evidence>
<gene>
    <name evidence="2" type="ORF">CLM73_01225</name>
</gene>
<keyword evidence="1" id="KW-0812">Transmembrane</keyword>
<evidence type="ECO:0000256" key="1">
    <source>
        <dbReference type="SAM" id="Phobius"/>
    </source>
</evidence>
<keyword evidence="1" id="KW-1133">Transmembrane helix</keyword>
<sequence>MDFGGRIRNLVWILALAPRPPDLVQRPRVAIKLLKQRFEAMMNFWVPLVFGIFKLGVLAVCMFLAIKSHREGARKEKEKKELEAR</sequence>